<keyword evidence="3" id="KW-0175">Coiled coil</keyword>
<dbReference type="GO" id="GO:0016477">
    <property type="term" value="P:cell migration"/>
    <property type="evidence" value="ECO:0007669"/>
    <property type="project" value="TreeGrafter"/>
</dbReference>
<dbReference type="InterPro" id="IPR001202">
    <property type="entry name" value="WW_dom"/>
</dbReference>
<organism evidence="5 6">
    <name type="scientific">Rhynchophorus ferrugineus</name>
    <name type="common">Red palm weevil</name>
    <name type="synonym">Curculio ferrugineus</name>
    <dbReference type="NCBI Taxonomy" id="354439"/>
    <lineage>
        <taxon>Eukaryota</taxon>
        <taxon>Metazoa</taxon>
        <taxon>Ecdysozoa</taxon>
        <taxon>Arthropoda</taxon>
        <taxon>Hexapoda</taxon>
        <taxon>Insecta</taxon>
        <taxon>Pterygota</taxon>
        <taxon>Neoptera</taxon>
        <taxon>Endopterygota</taxon>
        <taxon>Coleoptera</taxon>
        <taxon>Polyphaga</taxon>
        <taxon>Cucujiformia</taxon>
        <taxon>Curculionidae</taxon>
        <taxon>Dryophthorinae</taxon>
        <taxon>Rhynchophorus</taxon>
    </lineage>
</organism>
<accession>A0A834HQT2</accession>
<dbReference type="GO" id="GO:0035330">
    <property type="term" value="P:regulation of hippo signaling"/>
    <property type="evidence" value="ECO:0007669"/>
    <property type="project" value="TreeGrafter"/>
</dbReference>
<dbReference type="OrthoDB" id="3045089at2759"/>
<dbReference type="PANTHER" id="PTHR14791:SF23">
    <property type="entry name" value="WW DOMAIN-CONTAINING PROTEIN"/>
    <property type="match status" value="1"/>
</dbReference>
<evidence type="ECO:0000256" key="2">
    <source>
        <dbReference type="ARBA" id="ARBA00022490"/>
    </source>
</evidence>
<dbReference type="EMBL" id="JAACXV010014634">
    <property type="protein sequence ID" value="KAF7265297.1"/>
    <property type="molecule type" value="Genomic_DNA"/>
</dbReference>
<feature type="coiled-coil region" evidence="3">
    <location>
        <begin position="307"/>
        <end position="369"/>
    </location>
</feature>
<feature type="domain" description="WW" evidence="4">
    <location>
        <begin position="6"/>
        <end position="40"/>
    </location>
</feature>
<dbReference type="Pfam" id="PF00397">
    <property type="entry name" value="WW"/>
    <property type="match status" value="1"/>
</dbReference>
<dbReference type="CDD" id="cd14279">
    <property type="entry name" value="CUE"/>
    <property type="match status" value="1"/>
</dbReference>
<dbReference type="SMART" id="SM00456">
    <property type="entry name" value="WW"/>
    <property type="match status" value="1"/>
</dbReference>
<dbReference type="GO" id="GO:0046621">
    <property type="term" value="P:negative regulation of organ growth"/>
    <property type="evidence" value="ECO:0007669"/>
    <property type="project" value="TreeGrafter"/>
</dbReference>
<evidence type="ECO:0000256" key="3">
    <source>
        <dbReference type="SAM" id="Coils"/>
    </source>
</evidence>
<evidence type="ECO:0000313" key="6">
    <source>
        <dbReference type="Proteomes" id="UP000625711"/>
    </source>
</evidence>
<gene>
    <name evidence="5" type="ORF">GWI33_021287</name>
</gene>
<evidence type="ECO:0000256" key="1">
    <source>
        <dbReference type="ARBA" id="ARBA00004496"/>
    </source>
</evidence>
<dbReference type="AlphaFoldDB" id="A0A834HQT2"/>
<protein>
    <recommendedName>
        <fullName evidence="4">WW domain-containing protein</fullName>
    </recommendedName>
</protein>
<reference evidence="5" key="1">
    <citation type="submission" date="2020-08" db="EMBL/GenBank/DDBJ databases">
        <title>Genome sequencing and assembly of the red palm weevil Rhynchophorus ferrugineus.</title>
        <authorList>
            <person name="Dias G.B."/>
            <person name="Bergman C.M."/>
            <person name="Manee M."/>
        </authorList>
    </citation>
    <scope>NUCLEOTIDE SEQUENCE</scope>
    <source>
        <strain evidence="5">AA-2017</strain>
        <tissue evidence="5">Whole larva</tissue>
    </source>
</reference>
<name>A0A834HQT2_RHYFE</name>
<dbReference type="Proteomes" id="UP000625711">
    <property type="component" value="Unassembled WGS sequence"/>
</dbReference>
<evidence type="ECO:0000313" key="5">
    <source>
        <dbReference type="EMBL" id="KAF7265297.1"/>
    </source>
</evidence>
<proteinExistence type="predicted"/>
<dbReference type="PROSITE" id="PS50020">
    <property type="entry name" value="WW_DOMAIN_2"/>
    <property type="match status" value="1"/>
</dbReference>
<dbReference type="InterPro" id="IPR051105">
    <property type="entry name" value="WWC/KIBRA_Hippo_Reg"/>
</dbReference>
<dbReference type="SUPFAM" id="SSF51045">
    <property type="entry name" value="WW domain"/>
    <property type="match status" value="1"/>
</dbReference>
<comment type="subcellular location">
    <subcellularLocation>
        <location evidence="1">Cytoplasm</location>
    </subcellularLocation>
</comment>
<comment type="caution">
    <text evidence="5">The sequence shown here is derived from an EMBL/GenBank/DDBJ whole genome shotgun (WGS) entry which is preliminary data.</text>
</comment>
<dbReference type="GO" id="GO:0019900">
    <property type="term" value="F:kinase binding"/>
    <property type="evidence" value="ECO:0007669"/>
    <property type="project" value="TreeGrafter"/>
</dbReference>
<dbReference type="Gene3D" id="2.20.70.10">
    <property type="match status" value="1"/>
</dbReference>
<sequence length="506" mass="57215">MTELQNALPPGWDCVKDEKTGRLYYVNHLTKTTTWEHPRSKHVHYQTTSRHLNNVPTEHIPLQYGSPEFKRNYVYPSHSPPIHAFQLNSHTFQIQDMKPSRNPLTLKPLKIKDSSFCAASSHSINDAEDTVAKIGAMFPTVSENHIKLLLKKYLNREALVISALQVDKYPITTPGPFSTPPPQRNINVSTKGPPSNTGSPVFRGLLGAQAFRNSPRPHSSPKLKLSCRYMKSIFPRADETIILEVLQNNDNSIQRSSDVLRDMGYEKKETVKPSMAKVDPVIIEKPEDKKNKVDETPVISTAQIMTIEDKQILKEELQKKYKDVAEHLITIALESVNYDENRASQILKIMKQEDSKNEQIKNNQQTKEQYNIDDLSSKTNTTLPISQSRQSIKSLLKMEKKDDVFGFCRIVEEIDLNPKYSKHLSNTVGHNPDLCKGPNENLLLENYVQWQGSNKSIQKGTQGLAKGPNKNLLTNKVYVPRGPNVDFCKGPTSKLAKGNVCQSVPK</sequence>
<evidence type="ECO:0000259" key="4">
    <source>
        <dbReference type="PROSITE" id="PS50020"/>
    </source>
</evidence>
<dbReference type="PROSITE" id="PS01159">
    <property type="entry name" value="WW_DOMAIN_1"/>
    <property type="match status" value="1"/>
</dbReference>
<dbReference type="PANTHER" id="PTHR14791">
    <property type="entry name" value="BOMB/KIRA PROTEINS"/>
    <property type="match status" value="1"/>
</dbReference>
<dbReference type="GO" id="GO:0006355">
    <property type="term" value="P:regulation of DNA-templated transcription"/>
    <property type="evidence" value="ECO:0007669"/>
    <property type="project" value="TreeGrafter"/>
</dbReference>
<dbReference type="InterPro" id="IPR036020">
    <property type="entry name" value="WW_dom_sf"/>
</dbReference>
<keyword evidence="6" id="KW-1185">Reference proteome</keyword>
<dbReference type="GO" id="GO:0005737">
    <property type="term" value="C:cytoplasm"/>
    <property type="evidence" value="ECO:0007669"/>
    <property type="project" value="UniProtKB-SubCell"/>
</dbReference>
<dbReference type="GO" id="GO:0060090">
    <property type="term" value="F:molecular adaptor activity"/>
    <property type="evidence" value="ECO:0007669"/>
    <property type="project" value="TreeGrafter"/>
</dbReference>
<keyword evidence="2" id="KW-0963">Cytoplasm</keyword>
<dbReference type="CDD" id="cd00201">
    <property type="entry name" value="WW"/>
    <property type="match status" value="1"/>
</dbReference>